<evidence type="ECO:0000256" key="6">
    <source>
        <dbReference type="ARBA" id="ARBA00022723"/>
    </source>
</evidence>
<evidence type="ECO:0000256" key="9">
    <source>
        <dbReference type="ARBA" id="ARBA00023239"/>
    </source>
</evidence>
<keyword evidence="4 11" id="KW-0312">Gluconeogenesis</keyword>
<protein>
    <recommendedName>
        <fullName evidence="11">L-serine dehydratase</fullName>
        <ecNumber evidence="11">4.3.1.17</ecNumber>
    </recommendedName>
</protein>
<dbReference type="Proteomes" id="UP001206692">
    <property type="component" value="Unassembled WGS sequence"/>
</dbReference>
<evidence type="ECO:0000256" key="3">
    <source>
        <dbReference type="ARBA" id="ARBA00008636"/>
    </source>
</evidence>
<keyword evidence="5 11" id="KW-0004">4Fe-4S</keyword>
<keyword evidence="6 11" id="KW-0479">Metal-binding</keyword>
<comment type="similarity">
    <text evidence="3 11">Belongs to the iron-sulfur dependent L-serine dehydratase family.</text>
</comment>
<comment type="cofactor">
    <cofactor evidence="1 11">
        <name>[4Fe-4S] cluster</name>
        <dbReference type="ChEBI" id="CHEBI:49883"/>
    </cofactor>
</comment>
<evidence type="ECO:0000256" key="8">
    <source>
        <dbReference type="ARBA" id="ARBA00023014"/>
    </source>
</evidence>
<dbReference type="Pfam" id="PF03313">
    <property type="entry name" value="SDH_alpha"/>
    <property type="match status" value="1"/>
</dbReference>
<evidence type="ECO:0000313" key="14">
    <source>
        <dbReference type="Proteomes" id="UP001206692"/>
    </source>
</evidence>
<keyword evidence="7 11" id="KW-0408">Iron</keyword>
<comment type="caution">
    <text evidence="13">The sequence shown here is derived from an EMBL/GenBank/DDBJ whole genome shotgun (WGS) entry which is preliminary data.</text>
</comment>
<sequence length="294" mass="30098">MYKYEYNSLHDLLSLAEKEQTTLSDIVVRHEVESSEVVEEKVRAMMDSRLDVFQESIDAGMSDPGKSVSGLVGGDAHKLAESTPTLLGPLAHKAAIYALAVSEANAKMFKIVACPTAGSCGIVPAVMMAAAETLDVSREAMVNALFIASGIGAVVSHNATVAGAVGGCQAECGTAAGMAAAAVTSMAGGSNDMILQAFALCLKNTLGLACDPVAGLVEVPCVKRNAVFAVEALAAAEMALAGIKSVIPPDEVISAMAEIGRIMPVALKETSDGGLARTETGKAIAARLEKAMEA</sequence>
<comment type="catalytic activity">
    <reaction evidence="10 11">
        <text>L-serine = pyruvate + NH4(+)</text>
        <dbReference type="Rhea" id="RHEA:19169"/>
        <dbReference type="ChEBI" id="CHEBI:15361"/>
        <dbReference type="ChEBI" id="CHEBI:28938"/>
        <dbReference type="ChEBI" id="CHEBI:33384"/>
        <dbReference type="EC" id="4.3.1.17"/>
    </reaction>
</comment>
<feature type="domain" description="Serine dehydratase-like alpha subunit" evidence="12">
    <location>
        <begin position="19"/>
        <end position="276"/>
    </location>
</feature>
<gene>
    <name evidence="13" type="primary">sdaAA</name>
    <name evidence="13" type="ORF">NE675_08935</name>
</gene>
<dbReference type="PANTHER" id="PTHR30182:SF1">
    <property type="entry name" value="L-SERINE DEHYDRATASE 1"/>
    <property type="match status" value="1"/>
</dbReference>
<reference evidence="13 14" key="1">
    <citation type="submission" date="2022-06" db="EMBL/GenBank/DDBJ databases">
        <title>Isolation of gut microbiota from human fecal samples.</title>
        <authorList>
            <person name="Pamer E.G."/>
            <person name="Barat B."/>
            <person name="Waligurski E."/>
            <person name="Medina S."/>
            <person name="Paddock L."/>
            <person name="Mostad J."/>
        </authorList>
    </citation>
    <scope>NUCLEOTIDE SEQUENCE [LARGE SCALE GENOMIC DNA]</scope>
    <source>
        <strain evidence="13 14">DFI.1.1</strain>
    </source>
</reference>
<dbReference type="EC" id="4.3.1.17" evidence="11"/>
<keyword evidence="14" id="KW-1185">Reference proteome</keyword>
<evidence type="ECO:0000256" key="2">
    <source>
        <dbReference type="ARBA" id="ARBA00004742"/>
    </source>
</evidence>
<comment type="pathway">
    <text evidence="2">Carbohydrate biosynthesis; gluconeogenesis.</text>
</comment>
<name>A0ABT1STD9_9FIRM</name>
<accession>A0ABT1STD9</accession>
<dbReference type="NCBIfam" id="TIGR00718">
    <property type="entry name" value="sda_alpha"/>
    <property type="match status" value="1"/>
</dbReference>
<evidence type="ECO:0000256" key="7">
    <source>
        <dbReference type="ARBA" id="ARBA00023004"/>
    </source>
</evidence>
<evidence type="ECO:0000313" key="13">
    <source>
        <dbReference type="EMBL" id="MCQ5343140.1"/>
    </source>
</evidence>
<evidence type="ECO:0000256" key="11">
    <source>
        <dbReference type="RuleBase" id="RU366059"/>
    </source>
</evidence>
<dbReference type="GO" id="GO:0003941">
    <property type="term" value="F:L-serine ammonia-lyase activity"/>
    <property type="evidence" value="ECO:0007669"/>
    <property type="project" value="UniProtKB-EC"/>
</dbReference>
<organism evidence="13 14">
    <name type="scientific">Megasphaera massiliensis</name>
    <dbReference type="NCBI Taxonomy" id="1232428"/>
    <lineage>
        <taxon>Bacteria</taxon>
        <taxon>Bacillati</taxon>
        <taxon>Bacillota</taxon>
        <taxon>Negativicutes</taxon>
        <taxon>Veillonellales</taxon>
        <taxon>Veillonellaceae</taxon>
        <taxon>Megasphaera</taxon>
    </lineage>
</organism>
<dbReference type="InterPro" id="IPR004642">
    <property type="entry name" value="Ser_deHydtase_asu"/>
</dbReference>
<evidence type="ECO:0000256" key="5">
    <source>
        <dbReference type="ARBA" id="ARBA00022485"/>
    </source>
</evidence>
<dbReference type="InterPro" id="IPR051318">
    <property type="entry name" value="Fe-S_L-Ser"/>
</dbReference>
<evidence type="ECO:0000259" key="12">
    <source>
        <dbReference type="Pfam" id="PF03313"/>
    </source>
</evidence>
<evidence type="ECO:0000256" key="10">
    <source>
        <dbReference type="ARBA" id="ARBA00049406"/>
    </source>
</evidence>
<dbReference type="PANTHER" id="PTHR30182">
    <property type="entry name" value="L-SERINE DEHYDRATASE"/>
    <property type="match status" value="1"/>
</dbReference>
<keyword evidence="8 11" id="KW-0411">Iron-sulfur</keyword>
<evidence type="ECO:0000256" key="1">
    <source>
        <dbReference type="ARBA" id="ARBA00001966"/>
    </source>
</evidence>
<dbReference type="InterPro" id="IPR005130">
    <property type="entry name" value="Ser_deHydtase-like_asu"/>
</dbReference>
<dbReference type="EMBL" id="JANGEW010000016">
    <property type="protein sequence ID" value="MCQ5343140.1"/>
    <property type="molecule type" value="Genomic_DNA"/>
</dbReference>
<evidence type="ECO:0000256" key="4">
    <source>
        <dbReference type="ARBA" id="ARBA00022432"/>
    </source>
</evidence>
<proteinExistence type="inferred from homology"/>
<keyword evidence="9 11" id="KW-0456">Lyase</keyword>
<dbReference type="RefSeq" id="WP_062413061.1">
    <property type="nucleotide sequence ID" value="NZ_JAJCIO010000013.1"/>
</dbReference>